<evidence type="ECO:0000313" key="5">
    <source>
        <dbReference type="Proteomes" id="UP000298714"/>
    </source>
</evidence>
<dbReference type="PANTHER" id="PTHR45586:SF1">
    <property type="entry name" value="LIPOPOLYSACCHARIDE ASSEMBLY PROTEIN B"/>
    <property type="match status" value="1"/>
</dbReference>
<dbReference type="AlphaFoldDB" id="A0A4D7BW55"/>
<dbReference type="InterPro" id="IPR051012">
    <property type="entry name" value="CellSynth/LPSAsmb/PSIAsmb"/>
</dbReference>
<keyword evidence="1" id="KW-0677">Repeat</keyword>
<evidence type="ECO:0000256" key="1">
    <source>
        <dbReference type="ARBA" id="ARBA00022737"/>
    </source>
</evidence>
<evidence type="ECO:0000256" key="3">
    <source>
        <dbReference type="PROSITE-ProRule" id="PRU00339"/>
    </source>
</evidence>
<dbReference type="SUPFAM" id="SSF48452">
    <property type="entry name" value="TPR-like"/>
    <property type="match status" value="1"/>
</dbReference>
<dbReference type="Pfam" id="PF14559">
    <property type="entry name" value="TPR_19"/>
    <property type="match status" value="2"/>
</dbReference>
<dbReference type="PROSITE" id="PS50005">
    <property type="entry name" value="TPR"/>
    <property type="match status" value="1"/>
</dbReference>
<dbReference type="InterPro" id="IPR011990">
    <property type="entry name" value="TPR-like_helical_dom_sf"/>
</dbReference>
<dbReference type="EMBL" id="CP039704">
    <property type="protein sequence ID" value="QCI79689.1"/>
    <property type="molecule type" value="Genomic_DNA"/>
</dbReference>
<accession>A0A4D7BW55</accession>
<dbReference type="Proteomes" id="UP000298714">
    <property type="component" value="Chromosome"/>
</dbReference>
<dbReference type="Gene3D" id="1.25.40.10">
    <property type="entry name" value="Tetratricopeptide repeat domain"/>
    <property type="match status" value="2"/>
</dbReference>
<keyword evidence="5" id="KW-1185">Reference proteome</keyword>
<protein>
    <submittedName>
        <fullName evidence="4">Tetratricopeptide repeat protein</fullName>
    </submittedName>
</protein>
<name>A0A4D7BW55_9SPHN</name>
<evidence type="ECO:0000256" key="2">
    <source>
        <dbReference type="ARBA" id="ARBA00022803"/>
    </source>
</evidence>
<dbReference type="InterPro" id="IPR019734">
    <property type="entry name" value="TPR_rpt"/>
</dbReference>
<proteinExistence type="predicted"/>
<dbReference type="KEGG" id="hgn:E6W36_09565"/>
<evidence type="ECO:0000313" key="4">
    <source>
        <dbReference type="EMBL" id="QCI79689.1"/>
    </source>
</evidence>
<organism evidence="4 5">
    <name type="scientific">Hankyongella ginsenosidimutans</name>
    <dbReference type="NCBI Taxonomy" id="1763828"/>
    <lineage>
        <taxon>Bacteria</taxon>
        <taxon>Pseudomonadati</taxon>
        <taxon>Pseudomonadota</taxon>
        <taxon>Alphaproteobacteria</taxon>
        <taxon>Sphingomonadales</taxon>
        <taxon>Sphingomonadaceae</taxon>
        <taxon>Hankyongella</taxon>
    </lineage>
</organism>
<feature type="repeat" description="TPR" evidence="3">
    <location>
        <begin position="24"/>
        <end position="57"/>
    </location>
</feature>
<keyword evidence="2 3" id="KW-0802">TPR repeat</keyword>
<dbReference type="PANTHER" id="PTHR45586">
    <property type="entry name" value="TPR REPEAT-CONTAINING PROTEIN PA4667"/>
    <property type="match status" value="1"/>
</dbReference>
<reference evidence="5" key="1">
    <citation type="submission" date="2019-04" db="EMBL/GenBank/DDBJ databases">
        <title>Complete genome sequence of Sphingomonas sp. W1-2-3.</title>
        <authorList>
            <person name="Im W.T."/>
        </authorList>
    </citation>
    <scope>NUCLEOTIDE SEQUENCE [LARGE SCALE GENOMIC DNA]</scope>
    <source>
        <strain evidence="5">W1-2-3</strain>
    </source>
</reference>
<sequence>MWANQPDKGISVLREWLAKNPNDVIIRVGVADIYLANKRYDAALKEYQAVVRKQPKNAAILNNIAFIYDLKNDSRTQIVAEGAYKLAPNSPEIADTLGWHLIRTNKDPKRGLLLLQQAVQKRADNPDMRFHLAAGYRANGRTRDAVKELESLLAKYKSFDTLTQARAMLSDIKSTGK</sequence>
<gene>
    <name evidence="4" type="ORF">E6W36_09565</name>
</gene>